<reference evidence="1 2" key="1">
    <citation type="submission" date="2024-08" db="EMBL/GenBank/DDBJ databases">
        <authorList>
            <person name="Ishaq N."/>
        </authorList>
    </citation>
    <scope>NUCLEOTIDE SEQUENCE [LARGE SCALE GENOMIC DNA]</scope>
    <source>
        <strain evidence="1 2">DSM 18651</strain>
    </source>
</reference>
<sequence length="500" mass="56880">MVSRAAVLLVIFFGFVLTANAAPRYLGEEIWYEVNSENFRVITDGDPNAVKSLVADLERYRAVAIKLLEVDPNSPKLTIYAAGDRETYAGLVGAELADMTNGLFDTPAEGSYALVNLDGRSVEKQLKAREFLFHEYTHFLSYNGNTTHFPYWYSEGFAEFMATMSFPKKGRYELGEIPQERARTLMYAGLMPLDQLLRATVYNTDAEEKADVYASGWLLSHWLMMEGDKAEEFKQFVKAYNDGADPVKSLEKALGMSVDELEKEYVAAFDSGEYEVVSGEIPADFKEAKPQVRRLPKREAVDVLANFIAQSGYNLQALDDLLTYAYHTGIYSTKLAAIKASADLRMGDFPQASHLLASVPRNDRHQPWYLSAHAWLTVNQQATVPNNTRDLRSLKKAREEFKYLVDKEPTNASHWFGLAMAMEMLGYPRDEYMEKLEQAYIRAPRELHIAQWLAEELYQQKDAEYFARVAKPLMFEIPDEDESKQIKMRLAELQGKPKSI</sequence>
<dbReference type="EMBL" id="JBGMEK010000003">
    <property type="protein sequence ID" value="MFA0809831.1"/>
    <property type="molecule type" value="Genomic_DNA"/>
</dbReference>
<accession>A0ABV4NUN9</accession>
<gene>
    <name evidence="1" type="ORF">ACCI49_02770</name>
</gene>
<evidence type="ECO:0008006" key="3">
    <source>
        <dbReference type="Google" id="ProtNLM"/>
    </source>
</evidence>
<proteinExistence type="predicted"/>
<organism evidence="1 2">
    <name type="scientific">Microbulbifer epialgicus</name>
    <dbReference type="NCBI Taxonomy" id="393907"/>
    <lineage>
        <taxon>Bacteria</taxon>
        <taxon>Pseudomonadati</taxon>
        <taxon>Pseudomonadota</taxon>
        <taxon>Gammaproteobacteria</taxon>
        <taxon>Cellvibrionales</taxon>
        <taxon>Microbulbiferaceae</taxon>
        <taxon>Microbulbifer</taxon>
    </lineage>
</organism>
<dbReference type="RefSeq" id="WP_371837447.1">
    <property type="nucleotide sequence ID" value="NZ_JBGMEK010000003.1"/>
</dbReference>
<comment type="caution">
    <text evidence="1">The sequence shown here is derived from an EMBL/GenBank/DDBJ whole genome shotgun (WGS) entry which is preliminary data.</text>
</comment>
<dbReference type="Proteomes" id="UP001569428">
    <property type="component" value="Unassembled WGS sequence"/>
</dbReference>
<protein>
    <recommendedName>
        <fullName evidence="3">Collagenase</fullName>
    </recommendedName>
</protein>
<evidence type="ECO:0000313" key="2">
    <source>
        <dbReference type="Proteomes" id="UP001569428"/>
    </source>
</evidence>
<keyword evidence="2" id="KW-1185">Reference proteome</keyword>
<evidence type="ECO:0000313" key="1">
    <source>
        <dbReference type="EMBL" id="MFA0809831.1"/>
    </source>
</evidence>
<dbReference type="Gene3D" id="1.25.40.10">
    <property type="entry name" value="Tetratricopeptide repeat domain"/>
    <property type="match status" value="1"/>
</dbReference>
<dbReference type="InterPro" id="IPR011990">
    <property type="entry name" value="TPR-like_helical_dom_sf"/>
</dbReference>
<name>A0ABV4NUN9_9GAMM</name>